<dbReference type="InterPro" id="IPR027417">
    <property type="entry name" value="P-loop_NTPase"/>
</dbReference>
<proteinExistence type="predicted"/>
<dbReference type="EMBL" id="AMBO01000256">
    <property type="protein sequence ID" value="EKD03353.1"/>
    <property type="molecule type" value="Genomic_DNA"/>
</dbReference>
<dbReference type="eggNOG" id="KOG0058">
    <property type="taxonomic scope" value="Eukaryota"/>
</dbReference>
<evidence type="ECO:0000259" key="4">
    <source>
        <dbReference type="PROSITE" id="PS50893"/>
    </source>
</evidence>
<dbReference type="GO" id="GO:0034040">
    <property type="term" value="F:ATPase-coupled lipid transmembrane transporter activity"/>
    <property type="evidence" value="ECO:0007669"/>
    <property type="project" value="TreeGrafter"/>
</dbReference>
<comment type="caution">
    <text evidence="5">The sequence shown here is derived from an EMBL/GenBank/DDBJ whole genome shotgun (WGS) entry which is preliminary data.</text>
</comment>
<dbReference type="Proteomes" id="UP000006757">
    <property type="component" value="Unassembled WGS sequence"/>
</dbReference>
<feature type="region of interest" description="Disordered" evidence="3">
    <location>
        <begin position="723"/>
        <end position="783"/>
    </location>
</feature>
<sequence>MAYLDRTEAWESAPPSPTASSYPDGTQFTRLSTPLLPPVYARLPILTQLWLQSRLTRRASKELKGACKAWARDGREREKRWQRGIFDGGPKKKDGRPTTVLRLPRGPGAHKPNTGDIEKMMDVMEFEESLKKGEVLALGQPLPEASGEAGPRDTANEKVEDFLTDPLEEVDPPEAAAYAELQQYAPEYILASGRLDPSAFRDAGWARPATLSNVGLQFDVCRLLWPKVWRALWAERRWTGHMLLYLFRVIYDGLSTTANLWADQQMFNLVERSFKTGIRATWQETLTAVGLALGVRAFSEIVRLVTRRATRKLETYVDFCMERAYLRAQLGMTLQARNSPLHIARVHEAGVFAGFEPQFGLERPVSGPWMMVQTFGEATSLLIRVGLQGTMLAKMLVSTFSGDPRYRWGNAALLTLSLAPAFIQLGFDRVLDWMADREEATYVDQTPVRVEQATRAFATDSQFTLELVLFGLKDWVLGQWETARKEIIRRQLEYATRAQNGAEAVYTLLMSVVKYGFYALLATQSVPTSFTLGALHAQSEMSEDLLYAVNELKDCCQGVAQIPYYLAAFVAATDDQERLGPQIDYEAHRVPGGMRIVAQGLGFTYPGAEKATLHDINLTIEPGQTIAIVGSNGSGKTTLVKALLGLHGHSGSLRVNGSEIADYDHTTLHARMSCLFQDYCKYQMSLRVNVGLGDTNKIDDDRSVLRAIRRGGARPILAKVGLEGQLNPFQQPRELGRRRPRKRRDSTAPPPKDGADITEPGTPLTPVPATPAPGTPGPADVADAAPLTQEGLDAVSAAVKADALSSSDDEDAIVVREPVPGEIDAGTCISGGQWQRVALSRAFMRSESADLVVFDEPSASLDPKAESELFDRIHSLSRQNSTTIFISHRYATVKRADKIAFVDHGTIVEFGSHDELMKQRGKYWEMYTLQAEAFL</sequence>
<keyword evidence="2" id="KW-0067">ATP-binding</keyword>
<organism evidence="5 6">
    <name type="scientific">Trichosporon asahii var. asahii (strain CBS 8904)</name>
    <name type="common">Yeast</name>
    <dbReference type="NCBI Taxonomy" id="1220162"/>
    <lineage>
        <taxon>Eukaryota</taxon>
        <taxon>Fungi</taxon>
        <taxon>Dikarya</taxon>
        <taxon>Basidiomycota</taxon>
        <taxon>Agaricomycotina</taxon>
        <taxon>Tremellomycetes</taxon>
        <taxon>Trichosporonales</taxon>
        <taxon>Trichosporonaceae</taxon>
        <taxon>Trichosporon</taxon>
    </lineage>
</organism>
<dbReference type="Gene3D" id="3.40.50.300">
    <property type="entry name" value="P-loop containing nucleotide triphosphate hydrolases"/>
    <property type="match status" value="2"/>
</dbReference>
<dbReference type="OrthoDB" id="6500128at2759"/>
<evidence type="ECO:0000256" key="2">
    <source>
        <dbReference type="ARBA" id="ARBA00022840"/>
    </source>
</evidence>
<feature type="region of interest" description="Disordered" evidence="3">
    <location>
        <begin position="1"/>
        <end position="25"/>
    </location>
</feature>
<dbReference type="STRING" id="1220162.K1W384"/>
<evidence type="ECO:0000256" key="1">
    <source>
        <dbReference type="ARBA" id="ARBA00022741"/>
    </source>
</evidence>
<dbReference type="PROSITE" id="PS00211">
    <property type="entry name" value="ABC_TRANSPORTER_1"/>
    <property type="match status" value="1"/>
</dbReference>
<evidence type="ECO:0000313" key="5">
    <source>
        <dbReference type="EMBL" id="EKD03353.1"/>
    </source>
</evidence>
<accession>K1W384</accession>
<gene>
    <name evidence="5" type="ORF">A1Q2_02333</name>
</gene>
<evidence type="ECO:0000256" key="3">
    <source>
        <dbReference type="SAM" id="MobiDB-lite"/>
    </source>
</evidence>
<dbReference type="Pfam" id="PF00005">
    <property type="entry name" value="ABC_tran"/>
    <property type="match status" value="1"/>
</dbReference>
<feature type="region of interest" description="Disordered" evidence="3">
    <location>
        <begin position="85"/>
        <end position="115"/>
    </location>
</feature>
<feature type="domain" description="ABC transporter" evidence="4">
    <location>
        <begin position="596"/>
        <end position="929"/>
    </location>
</feature>
<dbReference type="AlphaFoldDB" id="K1W384"/>
<keyword evidence="1" id="KW-0547">Nucleotide-binding</keyword>
<evidence type="ECO:0000313" key="6">
    <source>
        <dbReference type="Proteomes" id="UP000006757"/>
    </source>
</evidence>
<dbReference type="InterPro" id="IPR003439">
    <property type="entry name" value="ABC_transporter-like_ATP-bd"/>
</dbReference>
<dbReference type="GO" id="GO:0005524">
    <property type="term" value="F:ATP binding"/>
    <property type="evidence" value="ECO:0007669"/>
    <property type="project" value="UniProtKB-KW"/>
</dbReference>
<dbReference type="InterPro" id="IPR039421">
    <property type="entry name" value="Type_1_exporter"/>
</dbReference>
<protein>
    <submittedName>
        <fullName evidence="5">ABC transporter</fullName>
    </submittedName>
</protein>
<dbReference type="GO" id="GO:0016887">
    <property type="term" value="F:ATP hydrolysis activity"/>
    <property type="evidence" value="ECO:0007669"/>
    <property type="project" value="InterPro"/>
</dbReference>
<dbReference type="SUPFAM" id="SSF52540">
    <property type="entry name" value="P-loop containing nucleoside triphosphate hydrolases"/>
    <property type="match status" value="1"/>
</dbReference>
<dbReference type="InterPro" id="IPR017871">
    <property type="entry name" value="ABC_transporter-like_CS"/>
</dbReference>
<dbReference type="PANTHER" id="PTHR24221">
    <property type="entry name" value="ATP-BINDING CASSETTE SUB-FAMILY B"/>
    <property type="match status" value="1"/>
</dbReference>
<name>K1W384_TRIAC</name>
<feature type="compositionally biased region" description="Pro residues" evidence="3">
    <location>
        <begin position="763"/>
        <end position="776"/>
    </location>
</feature>
<dbReference type="InterPro" id="IPR003593">
    <property type="entry name" value="AAA+_ATPase"/>
</dbReference>
<keyword evidence="6" id="KW-1185">Reference proteome</keyword>
<dbReference type="PANTHER" id="PTHR24221:SF646">
    <property type="entry name" value="HAEMOLYSIN SECRETION ATP-BINDING PROTEIN"/>
    <property type="match status" value="1"/>
</dbReference>
<dbReference type="CDD" id="cd03228">
    <property type="entry name" value="ABCC_MRP_Like"/>
    <property type="match status" value="1"/>
</dbReference>
<dbReference type="InParanoid" id="K1W384"/>
<dbReference type="HOGENOM" id="CLU_333750_0_0_1"/>
<dbReference type="SMART" id="SM00382">
    <property type="entry name" value="AAA"/>
    <property type="match status" value="1"/>
</dbReference>
<dbReference type="PROSITE" id="PS50893">
    <property type="entry name" value="ABC_TRANSPORTER_2"/>
    <property type="match status" value="1"/>
</dbReference>
<reference evidence="5 6" key="1">
    <citation type="journal article" date="2012" name="Eukaryot. Cell">
        <title>Genome sequence of the Trichosporon asahii environmental strain CBS 8904.</title>
        <authorList>
            <person name="Yang R.Y."/>
            <person name="Li H.T."/>
            <person name="Zhu H."/>
            <person name="Zhou G.P."/>
            <person name="Wang M."/>
            <person name="Wang L."/>
        </authorList>
    </citation>
    <scope>NUCLEOTIDE SEQUENCE [LARGE SCALE GENOMIC DNA]</scope>
    <source>
        <strain evidence="5 6">CBS 8904</strain>
    </source>
</reference>